<gene>
    <name evidence="7" type="ORF">D7Z96_05175</name>
</gene>
<dbReference type="Gene3D" id="3.40.50.300">
    <property type="entry name" value="P-loop containing nucleotide triphosphate hydrolases"/>
    <property type="match status" value="2"/>
</dbReference>
<evidence type="ECO:0000313" key="7">
    <source>
        <dbReference type="EMBL" id="RKO26135.1"/>
    </source>
</evidence>
<protein>
    <recommendedName>
        <fullName evidence="6">UvrD-like helicase ATP-binding domain-containing protein</fullName>
    </recommendedName>
</protein>
<dbReference type="Proteomes" id="UP000273159">
    <property type="component" value="Unassembled WGS sequence"/>
</dbReference>
<dbReference type="SUPFAM" id="SSF52540">
    <property type="entry name" value="P-loop containing nucleoside triphosphate hydrolases"/>
    <property type="match status" value="1"/>
</dbReference>
<dbReference type="AlphaFoldDB" id="A0A3B0G1W5"/>
<dbReference type="InterPro" id="IPR027417">
    <property type="entry name" value="P-loop_NTPase"/>
</dbReference>
<reference evidence="7 8" key="1">
    <citation type="submission" date="2018-10" db="EMBL/GenBank/DDBJ databases">
        <title>Genome-guide identification and characterization of bacteria that degrade polycyclic aromatic hydrocarbons and resist hexavalent chromium simultaneously.</title>
        <authorList>
            <person name="Feng H."/>
        </authorList>
    </citation>
    <scope>NUCLEOTIDE SEQUENCE [LARGE SCALE GENOMIC DNA]</scope>
    <source>
        <strain evidence="7 8">J015</strain>
    </source>
</reference>
<name>A0A3B0G1W5_PSEPS</name>
<evidence type="ECO:0000256" key="4">
    <source>
        <dbReference type="ARBA" id="ARBA00022840"/>
    </source>
</evidence>
<dbReference type="PROSITE" id="PS51198">
    <property type="entry name" value="UVRD_HELICASE_ATP_BIND"/>
    <property type="match status" value="1"/>
</dbReference>
<sequence>MGPTKLGAIVGVDAGVGSLSKAAELQWEQSYFDRAKQYRDSQDAAWSLSTASAGSAVERRAYKQAMEKRRVASPDDPIALSRIDFEDGDKLYIGKVAIFDEDKNLLVVNWQAPAAAVANQASIQDPMGLRSKRVFDAPANKILDFEDIVFKALAEAVSELDEHTYTGDALLQALSRKRGSEMTDIVKTIQAAQDKLVRADPDQLLVIQGGPGTGKTAVALHRVSWLLFNYQDDLPPEDVLVVGPNPTFTKYIRRVLPDLGDDDVVQQALQNLLSNDVRVSGEDSTETAKVKGSARMSQVLKNGLKQRIRVPAADVRIQRRNTVLTVSIPANSVADVLSNMQFETFADGRRRFRQRLVELCAPLLGNIRQVAPEQFLDVRALEAEVEKIWPQITPQQFLRELLGSKERLKRAAYGHLTLEEIELLYRQQSDKVGDEAWTIADLALLDEAQALMRESPRTYGHIVLDEAQDLSKMQLRAIRRRSKSGSMTVVGDIAQSTGPYSRDSWDDVAQILSEGTADSTGTRMVELEHGYRVPKQVFDVALPVLKSAAPSITPPRILREVDYEPRFVGTHLVELAHEVSRSVFTHSGRGRFVGVIAPTYLWPELRTAFRSDDLQWSESTEGELSTAINLVTPEDAKGLEFDAVLVVDPAGILAMPHGERMLYIALTRTTTHLDVIYPSGSLPQILGGSDKPEPPITVDAEQPRQRSTADVKILNDPAPGANSAIPDAASTITPVEDLVSDVVPSLTAGAAPERFVGTEMSRLDGMQQAMAEHWAKFFASQLRDNVPPKLVPAVVEELARIASEE</sequence>
<dbReference type="GO" id="GO:0043138">
    <property type="term" value="F:3'-5' DNA helicase activity"/>
    <property type="evidence" value="ECO:0007669"/>
    <property type="project" value="TreeGrafter"/>
</dbReference>
<dbReference type="GO" id="GO:0016787">
    <property type="term" value="F:hydrolase activity"/>
    <property type="evidence" value="ECO:0007669"/>
    <property type="project" value="UniProtKB-UniRule"/>
</dbReference>
<organism evidence="7 8">
    <name type="scientific">Pseudarthrobacter phenanthrenivorans</name>
    <name type="common">Arthrobacter phenanthrenivorans</name>
    <dbReference type="NCBI Taxonomy" id="361575"/>
    <lineage>
        <taxon>Bacteria</taxon>
        <taxon>Bacillati</taxon>
        <taxon>Actinomycetota</taxon>
        <taxon>Actinomycetes</taxon>
        <taxon>Micrococcales</taxon>
        <taxon>Micrococcaceae</taxon>
        <taxon>Pseudarthrobacter</taxon>
    </lineage>
</organism>
<dbReference type="PANTHER" id="PTHR11070:SF45">
    <property type="entry name" value="DNA 3'-5' HELICASE"/>
    <property type="match status" value="1"/>
</dbReference>
<dbReference type="GO" id="GO:0000725">
    <property type="term" value="P:recombinational repair"/>
    <property type="evidence" value="ECO:0007669"/>
    <property type="project" value="TreeGrafter"/>
</dbReference>
<reference evidence="8" key="2">
    <citation type="submission" date="2018-10" db="EMBL/GenBank/DDBJ databases">
        <authorList>
            <person name="Wang Y."/>
            <person name="Wang J."/>
            <person name="Yang X."/>
            <person name="Wang Z."/>
            <person name="Huang Y."/>
        </authorList>
    </citation>
    <scope>NUCLEOTIDE SEQUENCE [LARGE SCALE GENOMIC DNA]</scope>
    <source>
        <strain evidence="8">J015</strain>
    </source>
</reference>
<keyword evidence="2 5" id="KW-0378">Hydrolase</keyword>
<proteinExistence type="predicted"/>
<dbReference type="GO" id="GO:0005524">
    <property type="term" value="F:ATP binding"/>
    <property type="evidence" value="ECO:0007669"/>
    <property type="project" value="UniProtKB-UniRule"/>
</dbReference>
<evidence type="ECO:0000256" key="1">
    <source>
        <dbReference type="ARBA" id="ARBA00022741"/>
    </source>
</evidence>
<evidence type="ECO:0000259" key="6">
    <source>
        <dbReference type="PROSITE" id="PS51198"/>
    </source>
</evidence>
<dbReference type="PANTHER" id="PTHR11070">
    <property type="entry name" value="UVRD / RECB / PCRA DNA HELICASE FAMILY MEMBER"/>
    <property type="match status" value="1"/>
</dbReference>
<keyword evidence="3 5" id="KW-0347">Helicase</keyword>
<evidence type="ECO:0000256" key="2">
    <source>
        <dbReference type="ARBA" id="ARBA00022801"/>
    </source>
</evidence>
<keyword evidence="4 5" id="KW-0067">ATP-binding</keyword>
<accession>A0A3B0G1W5</accession>
<dbReference type="Pfam" id="PF00580">
    <property type="entry name" value="UvrD-helicase"/>
    <property type="match status" value="1"/>
</dbReference>
<feature type="domain" description="UvrD-like helicase ATP-binding" evidence="6">
    <location>
        <begin position="188"/>
        <end position="534"/>
    </location>
</feature>
<dbReference type="InterPro" id="IPR000212">
    <property type="entry name" value="DNA_helicase_UvrD/REP"/>
</dbReference>
<dbReference type="InterPro" id="IPR014016">
    <property type="entry name" value="UvrD-like_ATP-bd"/>
</dbReference>
<evidence type="ECO:0000256" key="3">
    <source>
        <dbReference type="ARBA" id="ARBA00022806"/>
    </source>
</evidence>
<keyword evidence="1 5" id="KW-0547">Nucleotide-binding</keyword>
<evidence type="ECO:0000313" key="8">
    <source>
        <dbReference type="Proteomes" id="UP000273159"/>
    </source>
</evidence>
<evidence type="ECO:0000256" key="5">
    <source>
        <dbReference type="PROSITE-ProRule" id="PRU00560"/>
    </source>
</evidence>
<comment type="caution">
    <text evidence="7">The sequence shown here is derived from an EMBL/GenBank/DDBJ whole genome shotgun (WGS) entry which is preliminary data.</text>
</comment>
<dbReference type="GO" id="GO:0005829">
    <property type="term" value="C:cytosol"/>
    <property type="evidence" value="ECO:0007669"/>
    <property type="project" value="TreeGrafter"/>
</dbReference>
<dbReference type="EMBL" id="RBNH01000003">
    <property type="protein sequence ID" value="RKO26135.1"/>
    <property type="molecule type" value="Genomic_DNA"/>
</dbReference>
<feature type="binding site" evidence="5">
    <location>
        <begin position="209"/>
        <end position="216"/>
    </location>
    <ligand>
        <name>ATP</name>
        <dbReference type="ChEBI" id="CHEBI:30616"/>
    </ligand>
</feature>
<dbReference type="GO" id="GO:0003677">
    <property type="term" value="F:DNA binding"/>
    <property type="evidence" value="ECO:0007669"/>
    <property type="project" value="InterPro"/>
</dbReference>